<comment type="caution">
    <text evidence="1">The sequence shown here is derived from an EMBL/GenBank/DDBJ whole genome shotgun (WGS) entry which is preliminary data.</text>
</comment>
<sequence length="41" mass="4714">MQGFTRFLWGIARALHTAPSGEMRRNFISPDDQLNVKSHID</sequence>
<organism evidence="1 2">
    <name type="scientific">Salmonella virchow (strain SL491)</name>
    <dbReference type="NCBI Taxonomy" id="465517"/>
    <lineage>
        <taxon>Bacteria</taxon>
        <taxon>Pseudomonadati</taxon>
        <taxon>Pseudomonadota</taxon>
        <taxon>Gammaproteobacteria</taxon>
        <taxon>Enterobacterales</taxon>
        <taxon>Enterobacteriaceae</taxon>
        <taxon>Salmonella</taxon>
    </lineage>
</organism>
<protein>
    <submittedName>
        <fullName evidence="1">Uncharacterized protein</fullName>
    </submittedName>
</protein>
<evidence type="ECO:0000313" key="1">
    <source>
        <dbReference type="EMBL" id="EDZ03514.1"/>
    </source>
</evidence>
<proteinExistence type="predicted"/>
<dbReference type="Proteomes" id="UP000003614">
    <property type="component" value="Unassembled WGS sequence"/>
</dbReference>
<accession>A0A6C8F4V1</accession>
<reference evidence="1 2" key="1">
    <citation type="journal article" date="2011" name="J. Bacteriol.">
        <title>Comparative genomics of 28 Salmonella enterica isolates: evidence for CRISPR-mediated adaptive sublineage evolution.</title>
        <authorList>
            <person name="Fricke W.F."/>
            <person name="Mammel M.K."/>
            <person name="McDermott P.F."/>
            <person name="Tartera C."/>
            <person name="White D.G."/>
            <person name="Leclerc J.E."/>
            <person name="Ravel J."/>
            <person name="Cebula T.A."/>
        </authorList>
    </citation>
    <scope>NUCLEOTIDE SEQUENCE [LARGE SCALE GENOMIC DNA]</scope>
    <source>
        <strain evidence="1 2">SL491</strain>
    </source>
</reference>
<gene>
    <name evidence="1" type="ORF">SeV_B1538</name>
</gene>
<dbReference type="EMBL" id="ABFH02000001">
    <property type="protein sequence ID" value="EDZ03514.1"/>
    <property type="molecule type" value="Genomic_DNA"/>
</dbReference>
<evidence type="ECO:0000313" key="2">
    <source>
        <dbReference type="Proteomes" id="UP000003614"/>
    </source>
</evidence>
<name>A0A6C8F4V1_SALV4</name>
<dbReference type="AlphaFoldDB" id="A0A6C8F4V1"/>